<evidence type="ECO:0000259" key="2">
    <source>
        <dbReference type="PROSITE" id="PS51222"/>
    </source>
</evidence>
<sequence>MRREGPAVSFRQGAAGDMAGAIFMCNISTREQSFQAKVFSLPLEYQSFVTNVRKGMPLFLFDYTLRKLYGVFEAASDGGLNICDSAVQRSYPAQVRINIIWKCRPLSEDEFFPAIEDNYYHPRKFYFDLSYEQVVRLYELFDDRRVERPIHDYPKNESLEINHSSKGILDKESLTPDVPDCNDQSRLSIPNISEVARRYSTPTSMQTDSPLSVEAYPNMLMPMRTETFGAQIAPNLSRHDQVDIHSQRELFPTAPMTDAVSTHVSAPCSQTSRLQLVAKQSYLLPQDYPHNTLPSGCTAQEPRGAKFVANQSYPLSRGYLHNFSLTSGYANQNPTYKGSNHLNSTFTPYDRLYPQSSLSNRQSNSDYQVPCDICFNQDRSGAHNNIHACEPRCFSGEALPQAKLSKLGIPTYPEAERDGKAVPAIYQQKTSSTDYIQILDCDQDFKNDGMKKHGTCSSTSDASDLENGILNPRHTQHAIGAETNRKNWCNPPQTSVFSRLSLTKQLTSQEATGPTLNQLVSSLSQKTEQWNHKNRPTADGIIPLIGEQAMDCFHAELNLPSQLELEEEESIEPQLPNLNFKRRSKAGEVDANLGKESGKVKRRKLVRPSFEENKVSTNVEEELKRNCTQNMNQNYQEASKDHFDIDLNAPAASADNNLLEEDNRSAVCPSVIKIQTEKPSETDVNKPNNSDVMETTKQDPSVAPAQKVSIEFNIADLNTMDESKLRTILDQTSSLLLSLGKLKSGKSNNSEEARSSVFATRTGK</sequence>
<gene>
    <name evidence="3" type="ORF">NCGR_LOCUS60328</name>
</gene>
<keyword evidence="4" id="KW-1185">Reference proteome</keyword>
<dbReference type="PANTHER" id="PTHR46034:SF38">
    <property type="entry name" value="OS09G0563700 PROTEIN"/>
    <property type="match status" value="1"/>
</dbReference>
<evidence type="ECO:0000313" key="3">
    <source>
        <dbReference type="EMBL" id="CAD6336230.1"/>
    </source>
</evidence>
<dbReference type="InterPro" id="IPR013989">
    <property type="entry name" value="Dev_and_cell_death_domain"/>
</dbReference>
<dbReference type="AlphaFoldDB" id="A0A811S465"/>
<dbReference type="PANTHER" id="PTHR46034">
    <property type="match status" value="1"/>
</dbReference>
<dbReference type="SMART" id="SM00767">
    <property type="entry name" value="DCD"/>
    <property type="match status" value="1"/>
</dbReference>
<feature type="domain" description="DCD" evidence="2">
    <location>
        <begin position="16"/>
        <end position="143"/>
    </location>
</feature>
<feature type="region of interest" description="Disordered" evidence="1">
    <location>
        <begin position="741"/>
        <end position="764"/>
    </location>
</feature>
<proteinExistence type="predicted"/>
<dbReference type="GO" id="GO:0034976">
    <property type="term" value="P:response to endoplasmic reticulum stress"/>
    <property type="evidence" value="ECO:0007669"/>
    <property type="project" value="InterPro"/>
</dbReference>
<evidence type="ECO:0000256" key="1">
    <source>
        <dbReference type="SAM" id="MobiDB-lite"/>
    </source>
</evidence>
<dbReference type="Pfam" id="PF10539">
    <property type="entry name" value="Dev_Cell_Death"/>
    <property type="match status" value="1"/>
</dbReference>
<name>A0A811S465_9POAL</name>
<feature type="compositionally biased region" description="Polar residues" evidence="1">
    <location>
        <begin position="685"/>
        <end position="699"/>
    </location>
</feature>
<dbReference type="OrthoDB" id="1928633at2759"/>
<dbReference type="PROSITE" id="PS51222">
    <property type="entry name" value="DCD"/>
    <property type="match status" value="1"/>
</dbReference>
<accession>A0A811S465</accession>
<comment type="caution">
    <text evidence="3">The sequence shown here is derived from an EMBL/GenBank/DDBJ whole genome shotgun (WGS) entry which is preliminary data.</text>
</comment>
<dbReference type="EMBL" id="CAJGYO010000018">
    <property type="protein sequence ID" value="CAD6336230.1"/>
    <property type="molecule type" value="Genomic_DNA"/>
</dbReference>
<protein>
    <recommendedName>
        <fullName evidence="2">DCD domain-containing protein</fullName>
    </recommendedName>
</protein>
<dbReference type="Proteomes" id="UP000604825">
    <property type="component" value="Unassembled WGS sequence"/>
</dbReference>
<evidence type="ECO:0000313" key="4">
    <source>
        <dbReference type="Proteomes" id="UP000604825"/>
    </source>
</evidence>
<feature type="region of interest" description="Disordered" evidence="1">
    <location>
        <begin position="678"/>
        <end position="702"/>
    </location>
</feature>
<reference evidence="3" key="1">
    <citation type="submission" date="2020-10" db="EMBL/GenBank/DDBJ databases">
        <authorList>
            <person name="Han B."/>
            <person name="Lu T."/>
            <person name="Zhao Q."/>
            <person name="Huang X."/>
            <person name="Zhao Y."/>
        </authorList>
    </citation>
    <scope>NUCLEOTIDE SEQUENCE</scope>
</reference>
<organism evidence="3 4">
    <name type="scientific">Miscanthus lutarioriparius</name>
    <dbReference type="NCBI Taxonomy" id="422564"/>
    <lineage>
        <taxon>Eukaryota</taxon>
        <taxon>Viridiplantae</taxon>
        <taxon>Streptophyta</taxon>
        <taxon>Embryophyta</taxon>
        <taxon>Tracheophyta</taxon>
        <taxon>Spermatophyta</taxon>
        <taxon>Magnoliopsida</taxon>
        <taxon>Liliopsida</taxon>
        <taxon>Poales</taxon>
        <taxon>Poaceae</taxon>
        <taxon>PACMAD clade</taxon>
        <taxon>Panicoideae</taxon>
        <taxon>Andropogonodae</taxon>
        <taxon>Andropogoneae</taxon>
        <taxon>Saccharinae</taxon>
        <taxon>Miscanthus</taxon>
    </lineage>
</organism>
<dbReference type="InterPro" id="IPR044832">
    <property type="entry name" value="NRP-like"/>
</dbReference>